<gene>
    <name evidence="1" type="ORF">JOF45_000396</name>
</gene>
<organism evidence="1 2">
    <name type="scientific">Nesterenkonia lacusekhoensis</name>
    <dbReference type="NCBI Taxonomy" id="150832"/>
    <lineage>
        <taxon>Bacteria</taxon>
        <taxon>Bacillati</taxon>
        <taxon>Actinomycetota</taxon>
        <taxon>Actinomycetes</taxon>
        <taxon>Micrococcales</taxon>
        <taxon>Micrococcaceae</taxon>
        <taxon>Nesterenkonia</taxon>
    </lineage>
</organism>
<proteinExistence type="predicted"/>
<evidence type="ECO:0000313" key="2">
    <source>
        <dbReference type="Proteomes" id="UP001519331"/>
    </source>
</evidence>
<evidence type="ECO:0000313" key="1">
    <source>
        <dbReference type="EMBL" id="MBP2317377.1"/>
    </source>
</evidence>
<protein>
    <submittedName>
        <fullName evidence="1">Uncharacterized protein</fullName>
    </submittedName>
</protein>
<dbReference type="RefSeq" id="WP_210047552.1">
    <property type="nucleotide sequence ID" value="NZ_JAGINX010000001.1"/>
</dbReference>
<name>A0ABS4SYU1_9MICC</name>
<dbReference type="EMBL" id="JAGINX010000001">
    <property type="protein sequence ID" value="MBP2317377.1"/>
    <property type="molecule type" value="Genomic_DNA"/>
</dbReference>
<reference evidence="1 2" key="1">
    <citation type="submission" date="2021-03" db="EMBL/GenBank/DDBJ databases">
        <title>Sequencing the genomes of 1000 actinobacteria strains.</title>
        <authorList>
            <person name="Klenk H.-P."/>
        </authorList>
    </citation>
    <scope>NUCLEOTIDE SEQUENCE [LARGE SCALE GENOMIC DNA]</scope>
    <source>
        <strain evidence="1 2">DSM 12544</strain>
    </source>
</reference>
<sequence>MNTKQKRAMLAAIEELNEAAYQAGQSLNTDDAYDKHLDQHYALGVVHGIIRTIEEEAS</sequence>
<accession>A0ABS4SYU1</accession>
<comment type="caution">
    <text evidence="1">The sequence shown here is derived from an EMBL/GenBank/DDBJ whole genome shotgun (WGS) entry which is preliminary data.</text>
</comment>
<dbReference type="Proteomes" id="UP001519331">
    <property type="component" value="Unassembled WGS sequence"/>
</dbReference>
<keyword evidence="2" id="KW-1185">Reference proteome</keyword>